<protein>
    <submittedName>
        <fullName evidence="1">Uncharacterized protein</fullName>
    </submittedName>
</protein>
<dbReference type="AlphaFoldDB" id="A0A0D0CFZ7"/>
<accession>A0A0D0CFZ7</accession>
<evidence type="ECO:0000313" key="1">
    <source>
        <dbReference type="EMBL" id="KIK53878.1"/>
    </source>
</evidence>
<dbReference type="HOGENOM" id="CLU_1896466_0_0_1"/>
<keyword evidence="2" id="KW-1185">Reference proteome</keyword>
<reference evidence="1 2" key="1">
    <citation type="submission" date="2014-04" db="EMBL/GenBank/DDBJ databases">
        <title>Evolutionary Origins and Diversification of the Mycorrhizal Mutualists.</title>
        <authorList>
            <consortium name="DOE Joint Genome Institute"/>
            <consortium name="Mycorrhizal Genomics Consortium"/>
            <person name="Kohler A."/>
            <person name="Kuo A."/>
            <person name="Nagy L.G."/>
            <person name="Floudas D."/>
            <person name="Copeland A."/>
            <person name="Barry K.W."/>
            <person name="Cichocki N."/>
            <person name="Veneault-Fourrey C."/>
            <person name="LaButti K."/>
            <person name="Lindquist E.A."/>
            <person name="Lipzen A."/>
            <person name="Lundell T."/>
            <person name="Morin E."/>
            <person name="Murat C."/>
            <person name="Riley R."/>
            <person name="Ohm R."/>
            <person name="Sun H."/>
            <person name="Tunlid A."/>
            <person name="Henrissat B."/>
            <person name="Grigoriev I.V."/>
            <person name="Hibbett D.S."/>
            <person name="Martin F."/>
        </authorList>
    </citation>
    <scope>NUCLEOTIDE SEQUENCE [LARGE SCALE GENOMIC DNA]</scope>
    <source>
        <strain evidence="1 2">FD-317 M1</strain>
    </source>
</reference>
<evidence type="ECO:0000313" key="2">
    <source>
        <dbReference type="Proteomes" id="UP000053593"/>
    </source>
</evidence>
<gene>
    <name evidence="1" type="ORF">GYMLUDRAFT_49173</name>
</gene>
<organism evidence="1 2">
    <name type="scientific">Collybiopsis luxurians FD-317 M1</name>
    <dbReference type="NCBI Taxonomy" id="944289"/>
    <lineage>
        <taxon>Eukaryota</taxon>
        <taxon>Fungi</taxon>
        <taxon>Dikarya</taxon>
        <taxon>Basidiomycota</taxon>
        <taxon>Agaricomycotina</taxon>
        <taxon>Agaricomycetes</taxon>
        <taxon>Agaricomycetidae</taxon>
        <taxon>Agaricales</taxon>
        <taxon>Marasmiineae</taxon>
        <taxon>Omphalotaceae</taxon>
        <taxon>Collybiopsis</taxon>
        <taxon>Collybiopsis luxurians</taxon>
    </lineage>
</organism>
<name>A0A0D0CFZ7_9AGAR</name>
<proteinExistence type="predicted"/>
<dbReference type="Proteomes" id="UP000053593">
    <property type="component" value="Unassembled WGS sequence"/>
</dbReference>
<dbReference type="EMBL" id="KN834823">
    <property type="protein sequence ID" value="KIK53878.1"/>
    <property type="molecule type" value="Genomic_DNA"/>
</dbReference>
<sequence>MSPWNVAGRSRWAAWCLRRYRPQTHRAMRMRIAATAPPSAPPIIAPKLFDFFVLPVGVGAGVEVASNPAEGEVNSEETVLGSVGREAAVGVEVSGVSVAVAELKVPEVFSVVLVDESEVAVTRLVVFALVLAIR</sequence>